<dbReference type="Gene3D" id="4.10.1050.10">
    <property type="entry name" value="At2g23090-like"/>
    <property type="match status" value="1"/>
</dbReference>
<evidence type="ECO:0000313" key="7">
    <source>
        <dbReference type="EMBL" id="ORX95247.1"/>
    </source>
</evidence>
<evidence type="ECO:0000259" key="5">
    <source>
        <dbReference type="Pfam" id="PF04419"/>
    </source>
</evidence>
<dbReference type="InParanoid" id="A0A1Y1YB88"/>
<dbReference type="InterPro" id="IPR007513">
    <property type="entry name" value="SERF-like_N"/>
</dbReference>
<dbReference type="GO" id="GO:0005737">
    <property type="term" value="C:cytoplasm"/>
    <property type="evidence" value="ECO:0007669"/>
    <property type="project" value="UniProtKB-SubCell"/>
</dbReference>
<evidence type="ECO:0000256" key="3">
    <source>
        <dbReference type="ARBA" id="ARBA00022490"/>
    </source>
</evidence>
<dbReference type="EMBL" id="MCFE01001208">
    <property type="protein sequence ID" value="ORX64399.1"/>
    <property type="molecule type" value="Genomic_DNA"/>
</dbReference>
<dbReference type="InterPro" id="IPR026939">
    <property type="entry name" value="ZNF706/At2g23090_sf"/>
</dbReference>
<keyword evidence="3" id="KW-0963">Cytoplasm</keyword>
<dbReference type="InterPro" id="IPR045230">
    <property type="entry name" value="MBS1/2-like"/>
</dbReference>
<evidence type="ECO:0000313" key="6">
    <source>
        <dbReference type="EMBL" id="ORX64399.1"/>
    </source>
</evidence>
<dbReference type="PANTHER" id="PTHR21213:SF0">
    <property type="entry name" value="ZINC FINGER PROTEIN 706"/>
    <property type="match status" value="1"/>
</dbReference>
<evidence type="ECO:0000313" key="8">
    <source>
        <dbReference type="Proteomes" id="UP000193498"/>
    </source>
</evidence>
<protein>
    <submittedName>
        <fullName evidence="7">Zinc finger protein</fullName>
    </submittedName>
</protein>
<accession>A0A1Y1YB88</accession>
<dbReference type="SUPFAM" id="SSF118359">
    <property type="entry name" value="Expressed protein At2g23090/F21P24.15"/>
    <property type="match status" value="1"/>
</dbReference>
<organism evidence="7 8">
    <name type="scientific">Basidiobolus meristosporus CBS 931.73</name>
    <dbReference type="NCBI Taxonomy" id="1314790"/>
    <lineage>
        <taxon>Eukaryota</taxon>
        <taxon>Fungi</taxon>
        <taxon>Fungi incertae sedis</taxon>
        <taxon>Zoopagomycota</taxon>
        <taxon>Entomophthoromycotina</taxon>
        <taxon>Basidiobolomycetes</taxon>
        <taxon>Basidiobolales</taxon>
        <taxon>Basidiobolaceae</taxon>
        <taxon>Basidiobolus</taxon>
    </lineage>
</organism>
<proteinExistence type="predicted"/>
<dbReference type="EMBL" id="MCFE01000182">
    <property type="protein sequence ID" value="ORX95247.1"/>
    <property type="molecule type" value="Genomic_DNA"/>
</dbReference>
<dbReference type="GO" id="GO:0005634">
    <property type="term" value="C:nucleus"/>
    <property type="evidence" value="ECO:0007669"/>
    <property type="project" value="UniProtKB-SubCell"/>
</dbReference>
<evidence type="ECO:0000256" key="2">
    <source>
        <dbReference type="ARBA" id="ARBA00004496"/>
    </source>
</evidence>
<dbReference type="PANTHER" id="PTHR21213">
    <property type="entry name" value="GEO09665P1-RELATED"/>
    <property type="match status" value="1"/>
</dbReference>
<evidence type="ECO:0000256" key="4">
    <source>
        <dbReference type="ARBA" id="ARBA00023242"/>
    </source>
</evidence>
<dbReference type="Proteomes" id="UP000193498">
    <property type="component" value="Unassembled WGS sequence"/>
</dbReference>
<comment type="subcellular location">
    <subcellularLocation>
        <location evidence="2">Cytoplasm</location>
    </subcellularLocation>
    <subcellularLocation>
        <location evidence="1">Nucleus</location>
    </subcellularLocation>
</comment>
<keyword evidence="8" id="KW-1185">Reference proteome</keyword>
<dbReference type="Pfam" id="PF04419">
    <property type="entry name" value="SERF-like_N"/>
    <property type="match status" value="1"/>
</dbReference>
<feature type="domain" description="Small EDRK-rich factor-like N-terminal" evidence="5">
    <location>
        <begin position="1"/>
        <end position="28"/>
    </location>
</feature>
<sequence>MARGQQKIQAREKAQKLAEAKAGGKSQIGARAAGLKAICQICKNPCANYKTLVQHMGAKHPKEPVPSEESLGLQ</sequence>
<gene>
    <name evidence="7" type="ORF">K493DRAFT_315114</name>
    <name evidence="6" type="ORF">K493DRAFT_321984</name>
</gene>
<reference evidence="7 8" key="1">
    <citation type="submission" date="2016-07" db="EMBL/GenBank/DDBJ databases">
        <title>Pervasive Adenine N6-methylation of Active Genes in Fungi.</title>
        <authorList>
            <consortium name="DOE Joint Genome Institute"/>
            <person name="Mondo S.J."/>
            <person name="Dannebaum R.O."/>
            <person name="Kuo R.C."/>
            <person name="Labutti K."/>
            <person name="Haridas S."/>
            <person name="Kuo A."/>
            <person name="Salamov A."/>
            <person name="Ahrendt S.R."/>
            <person name="Lipzen A."/>
            <person name="Sullivan W."/>
            <person name="Andreopoulos W.B."/>
            <person name="Clum A."/>
            <person name="Lindquist E."/>
            <person name="Daum C."/>
            <person name="Ramamoorthy G.K."/>
            <person name="Gryganskyi A."/>
            <person name="Culley D."/>
            <person name="Magnuson J.K."/>
            <person name="James T.Y."/>
            <person name="O'Malley M.A."/>
            <person name="Stajich J.E."/>
            <person name="Spatafora J.W."/>
            <person name="Visel A."/>
            <person name="Grigoriev I.V."/>
        </authorList>
    </citation>
    <scope>NUCLEOTIDE SEQUENCE [LARGE SCALE GENOMIC DNA]</scope>
    <source>
        <strain evidence="7 8">CBS 931.73</strain>
    </source>
</reference>
<dbReference type="AlphaFoldDB" id="A0A1Y1YB88"/>
<evidence type="ECO:0000256" key="1">
    <source>
        <dbReference type="ARBA" id="ARBA00004123"/>
    </source>
</evidence>
<comment type="caution">
    <text evidence="7">The sequence shown here is derived from an EMBL/GenBank/DDBJ whole genome shotgun (WGS) entry which is preliminary data.</text>
</comment>
<keyword evidence="4" id="KW-0539">Nucleus</keyword>
<name>A0A1Y1YB88_9FUNG</name>
<dbReference type="OrthoDB" id="73348at2759"/>
<dbReference type="STRING" id="1314790.A0A1Y1YB88"/>